<protein>
    <submittedName>
        <fullName evidence="1">Uncharacterized protein</fullName>
    </submittedName>
</protein>
<accession>A0A9Q0TWZ4</accession>
<name>A0A9Q0TWZ4_SALPP</name>
<comment type="caution">
    <text evidence="1">The sequence shown here is derived from an EMBL/GenBank/DDBJ whole genome shotgun (WGS) entry which is preliminary data.</text>
</comment>
<dbReference type="AlphaFoldDB" id="A0A9Q0TWZ4"/>
<dbReference type="EMBL" id="JAPFFK010000014">
    <property type="protein sequence ID" value="KAJ6719342.1"/>
    <property type="molecule type" value="Genomic_DNA"/>
</dbReference>
<dbReference type="Proteomes" id="UP001151532">
    <property type="component" value="Chromosome 10"/>
</dbReference>
<reference evidence="1" key="1">
    <citation type="submission" date="2022-11" db="EMBL/GenBank/DDBJ databases">
        <authorList>
            <person name="Hyden B.L."/>
            <person name="Feng K."/>
            <person name="Yates T."/>
            <person name="Jawdy S."/>
            <person name="Smart L.B."/>
            <person name="Muchero W."/>
        </authorList>
    </citation>
    <scope>NUCLEOTIDE SEQUENCE</scope>
    <source>
        <tissue evidence="1">Shoot tip</tissue>
    </source>
</reference>
<gene>
    <name evidence="1" type="ORF">OIU79_007075</name>
</gene>
<keyword evidence="2" id="KW-1185">Reference proteome</keyword>
<proteinExistence type="predicted"/>
<reference evidence="1" key="2">
    <citation type="journal article" date="2023" name="Int. J. Mol. Sci.">
        <title>De Novo Assembly and Annotation of 11 Diverse Shrub Willow (Salix) Genomes Reveals Novel Gene Organization in Sex-Linked Regions.</title>
        <authorList>
            <person name="Hyden B."/>
            <person name="Feng K."/>
            <person name="Yates T.B."/>
            <person name="Jawdy S."/>
            <person name="Cereghino C."/>
            <person name="Smart L.B."/>
            <person name="Muchero W."/>
        </authorList>
    </citation>
    <scope>NUCLEOTIDE SEQUENCE</scope>
    <source>
        <tissue evidence="1">Shoot tip</tissue>
    </source>
</reference>
<organism evidence="1 2">
    <name type="scientific">Salix purpurea</name>
    <name type="common">Purple osier willow</name>
    <dbReference type="NCBI Taxonomy" id="77065"/>
    <lineage>
        <taxon>Eukaryota</taxon>
        <taxon>Viridiplantae</taxon>
        <taxon>Streptophyta</taxon>
        <taxon>Embryophyta</taxon>
        <taxon>Tracheophyta</taxon>
        <taxon>Spermatophyta</taxon>
        <taxon>Magnoliopsida</taxon>
        <taxon>eudicotyledons</taxon>
        <taxon>Gunneridae</taxon>
        <taxon>Pentapetalae</taxon>
        <taxon>rosids</taxon>
        <taxon>fabids</taxon>
        <taxon>Malpighiales</taxon>
        <taxon>Salicaceae</taxon>
        <taxon>Saliceae</taxon>
        <taxon>Salix</taxon>
    </lineage>
</organism>
<feature type="non-terminal residue" evidence="1">
    <location>
        <position position="86"/>
    </location>
</feature>
<evidence type="ECO:0000313" key="1">
    <source>
        <dbReference type="EMBL" id="KAJ6719342.1"/>
    </source>
</evidence>
<sequence>MKVHLITCNGLYTWPAKKPCILVFPARNCSNCFGFSESTLSTIFSISAGSTICYIETCERYLIELKKNVPLMISLQHLCHVQSLKL</sequence>
<evidence type="ECO:0000313" key="2">
    <source>
        <dbReference type="Proteomes" id="UP001151532"/>
    </source>
</evidence>